<dbReference type="Gene3D" id="3.10.20.90">
    <property type="entry name" value="Phosphatidylinositol 3-kinase Catalytic Subunit, Chain A, domain 1"/>
    <property type="match status" value="1"/>
</dbReference>
<dbReference type="PROSITE" id="PS50053">
    <property type="entry name" value="UBIQUITIN_2"/>
    <property type="match status" value="1"/>
</dbReference>
<evidence type="ECO:0000259" key="1">
    <source>
        <dbReference type="PROSITE" id="PS50053"/>
    </source>
</evidence>
<dbReference type="Proteomes" id="UP000694397">
    <property type="component" value="Chromosome 16"/>
</dbReference>
<dbReference type="Ensembl" id="ENSSFOT00015014734.2">
    <property type="protein sequence ID" value="ENSSFOP00015014561.2"/>
    <property type="gene ID" value="ENSSFOG00015026341.1"/>
</dbReference>
<name>A0A8C9RKV7_SCLFO</name>
<reference evidence="2" key="2">
    <citation type="submission" date="2025-08" db="UniProtKB">
        <authorList>
            <consortium name="Ensembl"/>
        </authorList>
    </citation>
    <scope>IDENTIFICATION</scope>
</reference>
<reference evidence="2" key="3">
    <citation type="submission" date="2025-09" db="UniProtKB">
        <authorList>
            <consortium name="Ensembl"/>
        </authorList>
    </citation>
    <scope>IDENTIFICATION</scope>
</reference>
<dbReference type="InterPro" id="IPR000626">
    <property type="entry name" value="Ubiquitin-like_dom"/>
</dbReference>
<dbReference type="AlphaFoldDB" id="A0A8C9RKV7"/>
<dbReference type="OrthoDB" id="8905060at2759"/>
<dbReference type="GeneTree" id="ENSGT01000000214857"/>
<feature type="domain" description="Ubiquitin-like" evidence="1">
    <location>
        <begin position="62"/>
        <end position="137"/>
    </location>
</feature>
<dbReference type="CDD" id="cd17039">
    <property type="entry name" value="Ubl_ubiquitin_like"/>
    <property type="match status" value="1"/>
</dbReference>
<organism evidence="2 3">
    <name type="scientific">Scleropages formosus</name>
    <name type="common">Asian bonytongue</name>
    <name type="synonym">Osteoglossum formosum</name>
    <dbReference type="NCBI Taxonomy" id="113540"/>
    <lineage>
        <taxon>Eukaryota</taxon>
        <taxon>Metazoa</taxon>
        <taxon>Chordata</taxon>
        <taxon>Craniata</taxon>
        <taxon>Vertebrata</taxon>
        <taxon>Euteleostomi</taxon>
        <taxon>Actinopterygii</taxon>
        <taxon>Neopterygii</taxon>
        <taxon>Teleostei</taxon>
        <taxon>Osteoglossocephala</taxon>
        <taxon>Osteoglossomorpha</taxon>
        <taxon>Osteoglossiformes</taxon>
        <taxon>Osteoglossidae</taxon>
        <taxon>Scleropages</taxon>
    </lineage>
</organism>
<proteinExistence type="predicted"/>
<dbReference type="SUPFAM" id="SSF54236">
    <property type="entry name" value="Ubiquitin-like"/>
    <property type="match status" value="1"/>
</dbReference>
<evidence type="ECO:0000313" key="2">
    <source>
        <dbReference type="Ensembl" id="ENSSFOP00015014561.2"/>
    </source>
</evidence>
<evidence type="ECO:0000313" key="3">
    <source>
        <dbReference type="Proteomes" id="UP000694397"/>
    </source>
</evidence>
<dbReference type="InterPro" id="IPR029071">
    <property type="entry name" value="Ubiquitin-like_domsf"/>
</dbReference>
<sequence length="137" mass="15263">MTFIHPERNGFPATFFPEPLQCPRGDPPLPVPEPFHPGLQSTSHFHLKAARDALPEPNKGPVLVSIVDGSKGKTVRMTLDRSATVAELKQKFLQQMPDLQWLSLSCNGKPVQEHDVLKDLRLGEKVTFVTFQRCHGG</sequence>
<reference evidence="2 3" key="1">
    <citation type="submission" date="2019-04" db="EMBL/GenBank/DDBJ databases">
        <authorList>
            <consortium name="Wellcome Sanger Institute Data Sharing"/>
        </authorList>
    </citation>
    <scope>NUCLEOTIDE SEQUENCE [LARGE SCALE GENOMIC DNA]</scope>
</reference>
<keyword evidence="3" id="KW-1185">Reference proteome</keyword>
<protein>
    <recommendedName>
        <fullName evidence="1">Ubiquitin-like domain-containing protein</fullName>
    </recommendedName>
</protein>
<accession>A0A8C9RKV7</accession>